<feature type="region of interest" description="Disordered" evidence="1">
    <location>
        <begin position="1"/>
        <end position="31"/>
    </location>
</feature>
<dbReference type="Proteomes" id="UP000091918">
    <property type="component" value="Unassembled WGS sequence"/>
</dbReference>
<protein>
    <submittedName>
        <fullName evidence="2">Uncharacterized protein</fullName>
    </submittedName>
</protein>
<accession>A0A1B7NZ68</accession>
<gene>
    <name evidence="2" type="ORF">ACJ72_03578</name>
</gene>
<proteinExistence type="predicted"/>
<evidence type="ECO:0000313" key="3">
    <source>
        <dbReference type="Proteomes" id="UP000091918"/>
    </source>
</evidence>
<dbReference type="OrthoDB" id="3016366at2759"/>
<reference evidence="2 3" key="1">
    <citation type="submission" date="2015-07" db="EMBL/GenBank/DDBJ databases">
        <title>Emmonsia species relationships and genome sequence.</title>
        <authorList>
            <person name="Cuomo C.A."/>
            <person name="Schwartz I.S."/>
            <person name="Kenyon C."/>
            <person name="de Hoog G.S."/>
            <person name="Govender N.P."/>
            <person name="Botha A."/>
            <person name="Moreno L."/>
            <person name="de Vries M."/>
            <person name="Munoz J.F."/>
            <person name="Stielow J.B."/>
        </authorList>
    </citation>
    <scope>NUCLEOTIDE SEQUENCE [LARGE SCALE GENOMIC DNA]</scope>
    <source>
        <strain evidence="2 3">CBS 136260</strain>
    </source>
</reference>
<comment type="caution">
    <text evidence="2">The sequence shown here is derived from an EMBL/GenBank/DDBJ whole genome shotgun (WGS) entry which is preliminary data.</text>
</comment>
<sequence length="127" mass="14134">MSEVPICSSAVPTTALSDTSKSTTSSKQQARREKALQIKQVQEEALRSLSVDSLHVVLYLRGWITDHGPTSGIFKSSFLCVLIHIAAVPHEKNLQVDQIMKSLDGNCKFDSRNHLSRVDYEHLAEID</sequence>
<dbReference type="EMBL" id="LGUA01000361">
    <property type="protein sequence ID" value="OAX82078.1"/>
    <property type="molecule type" value="Genomic_DNA"/>
</dbReference>
<name>A0A1B7NZ68_9EURO</name>
<feature type="compositionally biased region" description="Low complexity" evidence="1">
    <location>
        <begin position="13"/>
        <end position="26"/>
    </location>
</feature>
<evidence type="ECO:0000313" key="2">
    <source>
        <dbReference type="EMBL" id="OAX82078.1"/>
    </source>
</evidence>
<dbReference type="AlphaFoldDB" id="A0A1B7NZ68"/>
<keyword evidence="3" id="KW-1185">Reference proteome</keyword>
<evidence type="ECO:0000256" key="1">
    <source>
        <dbReference type="SAM" id="MobiDB-lite"/>
    </source>
</evidence>
<organism evidence="2 3">
    <name type="scientific">Emergomyces africanus</name>
    <dbReference type="NCBI Taxonomy" id="1955775"/>
    <lineage>
        <taxon>Eukaryota</taxon>
        <taxon>Fungi</taxon>
        <taxon>Dikarya</taxon>
        <taxon>Ascomycota</taxon>
        <taxon>Pezizomycotina</taxon>
        <taxon>Eurotiomycetes</taxon>
        <taxon>Eurotiomycetidae</taxon>
        <taxon>Onygenales</taxon>
        <taxon>Ajellomycetaceae</taxon>
        <taxon>Emergomyces</taxon>
    </lineage>
</organism>